<proteinExistence type="predicted"/>
<organism evidence="1">
    <name type="scientific">Rhizophora mucronata</name>
    <name type="common">Asiatic mangrove</name>
    <dbReference type="NCBI Taxonomy" id="61149"/>
    <lineage>
        <taxon>Eukaryota</taxon>
        <taxon>Viridiplantae</taxon>
        <taxon>Streptophyta</taxon>
        <taxon>Embryophyta</taxon>
        <taxon>Tracheophyta</taxon>
        <taxon>Spermatophyta</taxon>
        <taxon>Magnoliopsida</taxon>
        <taxon>eudicotyledons</taxon>
        <taxon>Gunneridae</taxon>
        <taxon>Pentapetalae</taxon>
        <taxon>rosids</taxon>
        <taxon>fabids</taxon>
        <taxon>Malpighiales</taxon>
        <taxon>Rhizophoraceae</taxon>
        <taxon>Rhizophora</taxon>
    </lineage>
</organism>
<name>A0A2P2P065_RHIMU</name>
<sequence>MQPIFRIYSDIKLQIELLLILDTGAPSHLFILDLFNPPAKFTIHKWFCKR</sequence>
<accession>A0A2P2P065</accession>
<reference evidence="1" key="1">
    <citation type="submission" date="2018-02" db="EMBL/GenBank/DDBJ databases">
        <title>Rhizophora mucronata_Transcriptome.</title>
        <authorList>
            <person name="Meera S.P."/>
            <person name="Sreeshan A."/>
            <person name="Augustine A."/>
        </authorList>
    </citation>
    <scope>NUCLEOTIDE SEQUENCE</scope>
    <source>
        <tissue evidence="1">Leaf</tissue>
    </source>
</reference>
<dbReference type="EMBL" id="GGEC01067664">
    <property type="protein sequence ID" value="MBX48148.1"/>
    <property type="molecule type" value="Transcribed_RNA"/>
</dbReference>
<dbReference type="AlphaFoldDB" id="A0A2P2P065"/>
<evidence type="ECO:0000313" key="1">
    <source>
        <dbReference type="EMBL" id="MBX48148.1"/>
    </source>
</evidence>
<protein>
    <submittedName>
        <fullName evidence="1">Uncharacterized protein</fullName>
    </submittedName>
</protein>